<evidence type="ECO:0000313" key="5">
    <source>
        <dbReference type="Proteomes" id="UP001176940"/>
    </source>
</evidence>
<dbReference type="PROSITE" id="PS50297">
    <property type="entry name" value="ANK_REP_REGION"/>
    <property type="match status" value="2"/>
</dbReference>
<proteinExistence type="predicted"/>
<dbReference type="PANTHER" id="PTHR23206:SF5">
    <property type="entry name" value="ANKYRIN REPEAT AND KH DOMAIN-CONTAINING PROTEIN 1"/>
    <property type="match status" value="1"/>
</dbReference>
<gene>
    <name evidence="4" type="ORF">RIMI_LOCUS7404571</name>
</gene>
<dbReference type="Pfam" id="PF00023">
    <property type="entry name" value="Ank"/>
    <property type="match status" value="1"/>
</dbReference>
<dbReference type="InterPro" id="IPR002110">
    <property type="entry name" value="Ankyrin_rpt"/>
</dbReference>
<dbReference type="Pfam" id="PF12796">
    <property type="entry name" value="Ank_2"/>
    <property type="match status" value="1"/>
</dbReference>
<dbReference type="InterPro" id="IPR036770">
    <property type="entry name" value="Ankyrin_rpt-contain_sf"/>
</dbReference>
<feature type="non-terminal residue" evidence="4">
    <location>
        <position position="149"/>
    </location>
</feature>
<dbReference type="PANTHER" id="PTHR23206">
    <property type="entry name" value="MASK PROTEIN"/>
    <property type="match status" value="1"/>
</dbReference>
<dbReference type="InterPro" id="IPR051631">
    <property type="entry name" value="Ankyrin-KH/SAM_domain"/>
</dbReference>
<evidence type="ECO:0000256" key="3">
    <source>
        <dbReference type="PROSITE-ProRule" id="PRU00023"/>
    </source>
</evidence>
<keyword evidence="1" id="KW-0677">Repeat</keyword>
<feature type="repeat" description="ANK" evidence="3">
    <location>
        <begin position="40"/>
        <end position="72"/>
    </location>
</feature>
<evidence type="ECO:0000313" key="4">
    <source>
        <dbReference type="EMBL" id="CAJ0937976.1"/>
    </source>
</evidence>
<evidence type="ECO:0000256" key="2">
    <source>
        <dbReference type="ARBA" id="ARBA00023043"/>
    </source>
</evidence>
<dbReference type="PRINTS" id="PR01415">
    <property type="entry name" value="ANKYRIN"/>
</dbReference>
<dbReference type="PROSITE" id="PS50088">
    <property type="entry name" value="ANK_REPEAT"/>
    <property type="match status" value="2"/>
</dbReference>
<keyword evidence="2 3" id="KW-0040">ANK repeat</keyword>
<accession>A0ABN9LBB5</accession>
<comment type="caution">
    <text evidence="4">The sequence shown here is derived from an EMBL/GenBank/DDBJ whole genome shotgun (WGS) entry which is preliminary data.</text>
</comment>
<keyword evidence="5" id="KW-1185">Reference proteome</keyword>
<dbReference type="SUPFAM" id="SSF48403">
    <property type="entry name" value="Ankyrin repeat"/>
    <property type="match status" value="1"/>
</dbReference>
<feature type="non-terminal residue" evidence="4">
    <location>
        <position position="1"/>
    </location>
</feature>
<dbReference type="EMBL" id="CAUEEQ010014010">
    <property type="protein sequence ID" value="CAJ0937976.1"/>
    <property type="molecule type" value="Genomic_DNA"/>
</dbReference>
<dbReference type="Proteomes" id="UP001176940">
    <property type="component" value="Unassembled WGS sequence"/>
</dbReference>
<dbReference type="SMART" id="SM00248">
    <property type="entry name" value="ANK"/>
    <property type="match status" value="3"/>
</dbReference>
<protein>
    <submittedName>
        <fullName evidence="4">Uncharacterized protein</fullName>
    </submittedName>
</protein>
<sequence length="149" mass="15698">EHESEGGRTPLMKAARAGHLCTVQFLISKGANINQATANNDHTVVSLACAGGHLAVVELLLAKGADPTHRLKDGSTMLIEAAKGGHTNVVSYLLDYPKNAMSVPPTDISQLTSALQDPFAISCVPMHTLAMVVPPQEPDKPPDQIDLGK</sequence>
<feature type="repeat" description="ANK" evidence="3">
    <location>
        <begin position="6"/>
        <end position="38"/>
    </location>
</feature>
<evidence type="ECO:0000256" key="1">
    <source>
        <dbReference type="ARBA" id="ARBA00022737"/>
    </source>
</evidence>
<name>A0ABN9LBB5_9NEOB</name>
<organism evidence="4 5">
    <name type="scientific">Ranitomeya imitator</name>
    <name type="common">mimic poison frog</name>
    <dbReference type="NCBI Taxonomy" id="111125"/>
    <lineage>
        <taxon>Eukaryota</taxon>
        <taxon>Metazoa</taxon>
        <taxon>Chordata</taxon>
        <taxon>Craniata</taxon>
        <taxon>Vertebrata</taxon>
        <taxon>Euteleostomi</taxon>
        <taxon>Amphibia</taxon>
        <taxon>Batrachia</taxon>
        <taxon>Anura</taxon>
        <taxon>Neobatrachia</taxon>
        <taxon>Hyloidea</taxon>
        <taxon>Dendrobatidae</taxon>
        <taxon>Dendrobatinae</taxon>
        <taxon>Ranitomeya</taxon>
    </lineage>
</organism>
<reference evidence="4" key="1">
    <citation type="submission" date="2023-07" db="EMBL/GenBank/DDBJ databases">
        <authorList>
            <person name="Stuckert A."/>
        </authorList>
    </citation>
    <scope>NUCLEOTIDE SEQUENCE</scope>
</reference>
<dbReference type="Gene3D" id="1.25.40.20">
    <property type="entry name" value="Ankyrin repeat-containing domain"/>
    <property type="match status" value="1"/>
</dbReference>